<dbReference type="Proteomes" id="UP000251889">
    <property type="component" value="Unassembled WGS sequence"/>
</dbReference>
<keyword evidence="1" id="KW-0812">Transmembrane</keyword>
<proteinExistence type="predicted"/>
<dbReference type="EMBL" id="QMFY01000003">
    <property type="protein sequence ID" value="RAW01871.1"/>
    <property type="molecule type" value="Genomic_DNA"/>
</dbReference>
<keyword evidence="1" id="KW-1133">Transmembrane helix</keyword>
<accession>A0A364Y689</accession>
<dbReference type="OrthoDB" id="982711at2"/>
<reference evidence="2 3" key="1">
    <citation type="submission" date="2018-06" db="EMBL/GenBank/DDBJ databases">
        <title>Chryseolinea flavus sp. nov., a member of the phylum Bacteroidetes isolated from soil.</title>
        <authorList>
            <person name="Li Y."/>
            <person name="Wang J."/>
        </authorList>
    </citation>
    <scope>NUCLEOTIDE SEQUENCE [LARGE SCALE GENOMIC DNA]</scope>
    <source>
        <strain evidence="2 3">SDU1-6</strain>
    </source>
</reference>
<comment type="caution">
    <text evidence="2">The sequence shown here is derived from an EMBL/GenBank/DDBJ whole genome shotgun (WGS) entry which is preliminary data.</text>
</comment>
<name>A0A364Y689_9BACT</name>
<keyword evidence="1" id="KW-0472">Membrane</keyword>
<evidence type="ECO:0000313" key="3">
    <source>
        <dbReference type="Proteomes" id="UP000251889"/>
    </source>
</evidence>
<dbReference type="RefSeq" id="WP_112746612.1">
    <property type="nucleotide sequence ID" value="NZ_QMFY01000003.1"/>
</dbReference>
<evidence type="ECO:0000256" key="1">
    <source>
        <dbReference type="SAM" id="Phobius"/>
    </source>
</evidence>
<evidence type="ECO:0000313" key="2">
    <source>
        <dbReference type="EMBL" id="RAW01871.1"/>
    </source>
</evidence>
<keyword evidence="3" id="KW-1185">Reference proteome</keyword>
<sequence length="104" mass="12327">MARNEIRIRRKPLSAGKLARYRNYESLMARHERDVRIKRLSKLILYVLIIVILVCTFLGVYIIREKQKIERAKRKAEHASHVHTRDNNIQGVTVIEQVNRQPLL</sequence>
<protein>
    <recommendedName>
        <fullName evidence="4">Cell division protein FtsL</fullName>
    </recommendedName>
</protein>
<dbReference type="AlphaFoldDB" id="A0A364Y689"/>
<gene>
    <name evidence="2" type="ORF">DQQ10_09530</name>
</gene>
<feature type="transmembrane region" description="Helical" evidence="1">
    <location>
        <begin position="43"/>
        <end position="63"/>
    </location>
</feature>
<evidence type="ECO:0008006" key="4">
    <source>
        <dbReference type="Google" id="ProtNLM"/>
    </source>
</evidence>
<organism evidence="2 3">
    <name type="scientific">Pseudochryseolinea flava</name>
    <dbReference type="NCBI Taxonomy" id="2059302"/>
    <lineage>
        <taxon>Bacteria</taxon>
        <taxon>Pseudomonadati</taxon>
        <taxon>Bacteroidota</taxon>
        <taxon>Cytophagia</taxon>
        <taxon>Cytophagales</taxon>
        <taxon>Fulvivirgaceae</taxon>
        <taxon>Pseudochryseolinea</taxon>
    </lineage>
</organism>